<feature type="compositionally biased region" description="Low complexity" evidence="1">
    <location>
        <begin position="363"/>
        <end position="378"/>
    </location>
</feature>
<keyword evidence="2" id="KW-1185">Reference proteome</keyword>
<dbReference type="AlphaFoldDB" id="A0A1I8FNF8"/>
<feature type="region of interest" description="Disordered" evidence="1">
    <location>
        <begin position="1"/>
        <end position="27"/>
    </location>
</feature>
<evidence type="ECO:0000256" key="1">
    <source>
        <dbReference type="SAM" id="MobiDB-lite"/>
    </source>
</evidence>
<proteinExistence type="predicted"/>
<organism evidence="2 3">
    <name type="scientific">Macrostomum lignano</name>
    <dbReference type="NCBI Taxonomy" id="282301"/>
    <lineage>
        <taxon>Eukaryota</taxon>
        <taxon>Metazoa</taxon>
        <taxon>Spiralia</taxon>
        <taxon>Lophotrochozoa</taxon>
        <taxon>Platyhelminthes</taxon>
        <taxon>Rhabditophora</taxon>
        <taxon>Macrostomorpha</taxon>
        <taxon>Macrostomida</taxon>
        <taxon>Macrostomidae</taxon>
        <taxon>Macrostomum</taxon>
    </lineage>
</organism>
<name>A0A1I8FNF8_9PLAT</name>
<evidence type="ECO:0000313" key="2">
    <source>
        <dbReference type="Proteomes" id="UP000095280"/>
    </source>
</evidence>
<reference evidence="3" key="1">
    <citation type="submission" date="2016-11" db="UniProtKB">
        <authorList>
            <consortium name="WormBaseParasite"/>
        </authorList>
    </citation>
    <scope>IDENTIFICATION</scope>
</reference>
<protein>
    <submittedName>
        <fullName evidence="3">VASt domain-containing protein</fullName>
    </submittedName>
</protein>
<feature type="region of interest" description="Disordered" evidence="1">
    <location>
        <begin position="363"/>
        <end position="385"/>
    </location>
</feature>
<accession>A0A1I8FNF8</accession>
<evidence type="ECO:0000313" key="3">
    <source>
        <dbReference type="WBParaSite" id="maker-unitig_42176-snap-gene-0.1-mRNA-1"/>
    </source>
</evidence>
<sequence>KVPDPTGVLRSQSSKLPQLSHPGPGAGHSCVQLRLRAEGCHLQPSDELLISGGGNRILDERKFVTVVIKSAYLARGLDHYVFTRLNLVLDRSARFAQPQPTTSTAGAPTQRTWLSKGAVASGFAQPEAGRPAMECVHGPGGPGRSWASPRTAPALETLTKVCQQQQQPHPQQPAFARLDGCASSSPVPPASPLEAACWGRGAPSPPLARWAGFLSDLTARQAQIDRALALRAAPPHAAVHLRPPPLRSRVQRQADLLIQRVSQLARDRLCLLETAAWRRGSWEAAGRARPKAAGGFTPMPVLQLTCITQEARALAADPAKQGEVYSCPVYFSPHQQPAAASQRSSRRFAATADAAIRSRATARRGAVGEVGAAGACRRPSGPIES</sequence>
<dbReference type="Proteomes" id="UP000095280">
    <property type="component" value="Unplaced"/>
</dbReference>
<dbReference type="WBParaSite" id="maker-unitig_42176-snap-gene-0.1-mRNA-1">
    <property type="protein sequence ID" value="maker-unitig_42176-snap-gene-0.1-mRNA-1"/>
    <property type="gene ID" value="maker-unitig_42176-snap-gene-0.1"/>
</dbReference>